<dbReference type="Proteomes" id="UP000252558">
    <property type="component" value="Unassembled WGS sequence"/>
</dbReference>
<protein>
    <recommendedName>
        <fullName evidence="4">DUF4198 domain-containing protein</fullName>
    </recommendedName>
</protein>
<name>A0A368NGB9_9GAMM</name>
<dbReference type="RefSeq" id="WP_114338816.1">
    <property type="nucleotide sequence ID" value="NZ_QPID01000007.1"/>
</dbReference>
<feature type="chain" id="PRO_5016820080" description="DUF4198 domain-containing protein" evidence="1">
    <location>
        <begin position="31"/>
        <end position="250"/>
    </location>
</feature>
<dbReference type="EMBL" id="QPID01000007">
    <property type="protein sequence ID" value="RCU49256.1"/>
    <property type="molecule type" value="Genomic_DNA"/>
</dbReference>
<accession>A0A368NGB9</accession>
<proteinExistence type="predicted"/>
<evidence type="ECO:0000256" key="1">
    <source>
        <dbReference type="SAM" id="SignalP"/>
    </source>
</evidence>
<evidence type="ECO:0008006" key="4">
    <source>
        <dbReference type="Google" id="ProtNLM"/>
    </source>
</evidence>
<keyword evidence="3" id="KW-1185">Reference proteome</keyword>
<dbReference type="OrthoDB" id="5770735at2"/>
<comment type="caution">
    <text evidence="2">The sequence shown here is derived from an EMBL/GenBank/DDBJ whole genome shotgun (WGS) entry which is preliminary data.</text>
</comment>
<dbReference type="AlphaFoldDB" id="A0A368NGB9"/>
<sequence>MGKRKLCRAAVAGSCVALICWLLAGGSAMAGSVNHASVTAGHDHSVGIHGMVLVKVADVFYASHLPLHGSKHAHQIIMAVDIESLPPDFINALNSQQLVTLAPEAFSLNQLQAGELLQFQATLYLGHFERGGQPFKKQVTVKVASRLLMTALHDGENGSFYQVELNRDHALLVHRIGQRPSFDQIIWVSRRAPLLRPEPPMEVQREVDEAASVPLYRLSKGGKLTRSDAENGLPGWRWQAELYLETRDFQ</sequence>
<evidence type="ECO:0000313" key="3">
    <source>
        <dbReference type="Proteomes" id="UP000252558"/>
    </source>
</evidence>
<gene>
    <name evidence="2" type="ORF">DU002_12980</name>
</gene>
<keyword evidence="1" id="KW-0732">Signal</keyword>
<reference evidence="2 3" key="1">
    <citation type="submission" date="2018-07" db="EMBL/GenBank/DDBJ databases">
        <title>Corallincola holothuriorum sp. nov., a new facultative anaerobe isolated from sea cucumber Apostichopus japonicus.</title>
        <authorList>
            <person name="Xia H."/>
        </authorList>
    </citation>
    <scope>NUCLEOTIDE SEQUENCE [LARGE SCALE GENOMIC DNA]</scope>
    <source>
        <strain evidence="2 3">C4</strain>
    </source>
</reference>
<organism evidence="2 3">
    <name type="scientific">Corallincola holothuriorum</name>
    <dbReference type="NCBI Taxonomy" id="2282215"/>
    <lineage>
        <taxon>Bacteria</taxon>
        <taxon>Pseudomonadati</taxon>
        <taxon>Pseudomonadota</taxon>
        <taxon>Gammaproteobacteria</taxon>
        <taxon>Alteromonadales</taxon>
        <taxon>Psychromonadaceae</taxon>
        <taxon>Corallincola</taxon>
    </lineage>
</organism>
<evidence type="ECO:0000313" key="2">
    <source>
        <dbReference type="EMBL" id="RCU49256.1"/>
    </source>
</evidence>
<feature type="signal peptide" evidence="1">
    <location>
        <begin position="1"/>
        <end position="30"/>
    </location>
</feature>